<proteinExistence type="predicted"/>
<evidence type="ECO:0000313" key="2">
    <source>
        <dbReference type="Proteomes" id="UP000066737"/>
    </source>
</evidence>
<protein>
    <submittedName>
        <fullName evidence="1">Uncharacterized protein</fullName>
    </submittedName>
</protein>
<dbReference type="STRING" id="1407499.HHUB_3118"/>
<reference evidence="2" key="1">
    <citation type="journal article" date="2016" name="Environ. Microbiol.">
        <title>The complete genome of a viable archaeum isolated from 123-million-year-old rock salt.</title>
        <authorList>
            <person name="Jaakkola S.T."/>
            <person name="Pfeiffer F."/>
            <person name="Ravantti J.J."/>
            <person name="Guo Q."/>
            <person name="Liu Y."/>
            <person name="Chen X."/>
            <person name="Ma H."/>
            <person name="Yang C."/>
            <person name="Oksanen H.M."/>
            <person name="Bamford D.H."/>
        </authorList>
    </citation>
    <scope>NUCLEOTIDE SEQUENCE</scope>
    <source>
        <strain evidence="2">JI20-1</strain>
    </source>
</reference>
<keyword evidence="2" id="KW-1185">Reference proteome</keyword>
<dbReference type="AlphaFoldDB" id="A0A0U5HW35"/>
<organism evidence="1 2">
    <name type="scientific">Halobacterium hubeiense</name>
    <dbReference type="NCBI Taxonomy" id="1407499"/>
    <lineage>
        <taxon>Archaea</taxon>
        <taxon>Methanobacteriati</taxon>
        <taxon>Methanobacteriota</taxon>
        <taxon>Stenosarchaea group</taxon>
        <taxon>Halobacteria</taxon>
        <taxon>Halobacteriales</taxon>
        <taxon>Halobacteriaceae</taxon>
        <taxon>Halobacterium</taxon>
    </lineage>
</organism>
<name>A0A0U5HW35_9EURY</name>
<accession>A0A0U5HW35</accession>
<dbReference type="KEGG" id="hhb:Hhub_3118"/>
<evidence type="ECO:0000313" key="1">
    <source>
        <dbReference type="EMBL" id="CQH60032.1"/>
    </source>
</evidence>
<dbReference type="Proteomes" id="UP000066737">
    <property type="component" value="Chromosome I"/>
</dbReference>
<gene>
    <name evidence="1" type="ORF">HHUB_3118</name>
</gene>
<dbReference type="EMBL" id="LN831302">
    <property type="protein sequence ID" value="CQH60032.1"/>
    <property type="molecule type" value="Genomic_DNA"/>
</dbReference>
<sequence length="65" mass="7437">MFWLFDIISDIISVCLMRWSHGLLAVGRNSLRGTTKTYIKNSPAIKSGEETSHSDNQYNIIHQKI</sequence>